<sequence length="594" mass="60887">MKAVGGASVVREGSSSPHPHLAAKPPTHPPAPAEGEEWAGGGDDAGAVSCGCGGGGGGGGGLTRPWRRGSSSGSSSQAAAADGRGAGSRGSSSRGSSSGGSSSNGGSSGSGEGEGEGEVEGPPPPVLHRLRRRLSNVQQLWIYPFTHYKPTNQVMLCYRTLFQDLGSRGANTDHLAAAFRDDLMPLRGWVHRNLPALLHINKAVIAGPVFGCPGVMRYLDARTRWLDGVVAAALRGGCQQVVVVAAGYDTRAYRFGGTAAAGGGANGGGANGGGGGAVRWFEVDLPSASASKRALVERTLPADLYPRPTYIAADLSQVSLAEALLGTGGSSSTGNSIAATAGASAAASTRQTGGRDGGVSCGGGCGGCGSGGVGNGGSHIHVKAGPPAPPPNKTNSSNRQDQHQPATTTATATTTSTTTTHGPPRPAQQQASQHAPPQQQAAQHTQQAQHAAFDPALRTLFTVEGLLYYLPPPAVRRLLGSIREVAAPGSLVAFDYLEQDVFAGRRFAAGYETLRLTVANKGEPKRSGLDPEQLPAYLGALGWRLTYAPTPRQVAEELYPHRRWRDLNPVIPPFYRYAVAEAQAAEAGRGAKAE</sequence>
<dbReference type="OrthoDB" id="203237at2759"/>
<dbReference type="KEGG" id="cre:CHLRE_11g467450v5"/>
<feature type="compositionally biased region" description="Gly residues" evidence="3">
    <location>
        <begin position="51"/>
        <end position="62"/>
    </location>
</feature>
<evidence type="ECO:0008006" key="6">
    <source>
        <dbReference type="Google" id="ProtNLM"/>
    </source>
</evidence>
<evidence type="ECO:0000256" key="3">
    <source>
        <dbReference type="SAM" id="MobiDB-lite"/>
    </source>
</evidence>
<accession>A0A2K3D819</accession>
<organism evidence="4 5">
    <name type="scientific">Chlamydomonas reinhardtii</name>
    <name type="common">Chlamydomonas smithii</name>
    <dbReference type="NCBI Taxonomy" id="3055"/>
    <lineage>
        <taxon>Eukaryota</taxon>
        <taxon>Viridiplantae</taxon>
        <taxon>Chlorophyta</taxon>
        <taxon>core chlorophytes</taxon>
        <taxon>Chlorophyceae</taxon>
        <taxon>CS clade</taxon>
        <taxon>Chlamydomonadales</taxon>
        <taxon>Chlamydomonadaceae</taxon>
        <taxon>Chlamydomonas</taxon>
    </lineage>
</organism>
<feature type="compositionally biased region" description="Gly residues" evidence="3">
    <location>
        <begin position="102"/>
        <end position="112"/>
    </location>
</feature>
<keyword evidence="5" id="KW-1185">Reference proteome</keyword>
<dbReference type="Gene3D" id="3.40.50.150">
    <property type="entry name" value="Vaccinia Virus protein VP39"/>
    <property type="match status" value="2"/>
</dbReference>
<evidence type="ECO:0000256" key="2">
    <source>
        <dbReference type="ARBA" id="ARBA00022679"/>
    </source>
</evidence>
<dbReference type="ExpressionAtlas" id="A0A2K3D819">
    <property type="expression patterns" value="baseline and differential"/>
</dbReference>
<evidence type="ECO:0000313" key="4">
    <source>
        <dbReference type="EMBL" id="PNW76679.1"/>
    </source>
</evidence>
<protein>
    <recommendedName>
        <fullName evidence="6">S-adenosyl-L-methionine-dependent methyltransferase</fullName>
    </recommendedName>
</protein>
<dbReference type="GO" id="GO:0008168">
    <property type="term" value="F:methyltransferase activity"/>
    <property type="evidence" value="ECO:0007669"/>
    <property type="project" value="UniProtKB-KW"/>
</dbReference>
<feature type="compositionally biased region" description="Low complexity" evidence="3">
    <location>
        <begin position="68"/>
        <end position="101"/>
    </location>
</feature>
<feature type="compositionally biased region" description="Polar residues" evidence="3">
    <location>
        <begin position="393"/>
        <end position="405"/>
    </location>
</feature>
<feature type="compositionally biased region" description="Low complexity" evidence="3">
    <location>
        <begin position="406"/>
        <end position="420"/>
    </location>
</feature>
<feature type="region of interest" description="Disordered" evidence="3">
    <location>
        <begin position="378"/>
        <end position="450"/>
    </location>
</feature>
<dbReference type="PANTHER" id="PTHR43619:SF2">
    <property type="entry name" value="S-ADENOSYL-L-METHIONINE-DEPENDENT METHYLTRANSFERASES SUPERFAMILY PROTEIN"/>
    <property type="match status" value="1"/>
</dbReference>
<dbReference type="InterPro" id="IPR029063">
    <property type="entry name" value="SAM-dependent_MTases_sf"/>
</dbReference>
<feature type="region of interest" description="Disordered" evidence="3">
    <location>
        <begin position="1"/>
        <end position="127"/>
    </location>
</feature>
<keyword evidence="1" id="KW-0489">Methyltransferase</keyword>
<name>A0A2K3D819_CHLRE</name>
<dbReference type="AlphaFoldDB" id="A0A2K3D819"/>
<dbReference type="PANTHER" id="PTHR43619">
    <property type="entry name" value="S-ADENOSYL-L-METHIONINE-DEPENDENT METHYLTRANSFERASE YKTD-RELATED"/>
    <property type="match status" value="1"/>
</dbReference>
<keyword evidence="2" id="KW-0808">Transferase</keyword>
<dbReference type="Proteomes" id="UP000006906">
    <property type="component" value="Chromosome 11"/>
</dbReference>
<dbReference type="GeneID" id="5725081"/>
<dbReference type="RefSeq" id="XP_042919548.1">
    <property type="nucleotide sequence ID" value="XM_043067276.1"/>
</dbReference>
<dbReference type="Gramene" id="PNW76679">
    <property type="protein sequence ID" value="PNW76679"/>
    <property type="gene ID" value="CHLRE_11g467450v5"/>
</dbReference>
<dbReference type="GO" id="GO:0032259">
    <property type="term" value="P:methylation"/>
    <property type="evidence" value="ECO:0007669"/>
    <property type="project" value="UniProtKB-KW"/>
</dbReference>
<evidence type="ECO:0000256" key="1">
    <source>
        <dbReference type="ARBA" id="ARBA00022603"/>
    </source>
</evidence>
<dbReference type="STRING" id="3055.A0A2K3D819"/>
<dbReference type="PaxDb" id="3055-EDO98551"/>
<dbReference type="Pfam" id="PF04072">
    <property type="entry name" value="LCM"/>
    <property type="match status" value="2"/>
</dbReference>
<reference evidence="4 5" key="1">
    <citation type="journal article" date="2007" name="Science">
        <title>The Chlamydomonas genome reveals the evolution of key animal and plant functions.</title>
        <authorList>
            <person name="Merchant S.S."/>
            <person name="Prochnik S.E."/>
            <person name="Vallon O."/>
            <person name="Harris E.H."/>
            <person name="Karpowicz S.J."/>
            <person name="Witman G.B."/>
            <person name="Terry A."/>
            <person name="Salamov A."/>
            <person name="Fritz-Laylin L.K."/>
            <person name="Marechal-Drouard L."/>
            <person name="Marshall W.F."/>
            <person name="Qu L.H."/>
            <person name="Nelson D.R."/>
            <person name="Sanderfoot A.A."/>
            <person name="Spalding M.H."/>
            <person name="Kapitonov V.V."/>
            <person name="Ren Q."/>
            <person name="Ferris P."/>
            <person name="Lindquist E."/>
            <person name="Shapiro H."/>
            <person name="Lucas S.M."/>
            <person name="Grimwood J."/>
            <person name="Schmutz J."/>
            <person name="Cardol P."/>
            <person name="Cerutti H."/>
            <person name="Chanfreau G."/>
            <person name="Chen C.L."/>
            <person name="Cognat V."/>
            <person name="Croft M.T."/>
            <person name="Dent R."/>
            <person name="Dutcher S."/>
            <person name="Fernandez E."/>
            <person name="Fukuzawa H."/>
            <person name="Gonzalez-Ballester D."/>
            <person name="Gonzalez-Halphen D."/>
            <person name="Hallmann A."/>
            <person name="Hanikenne M."/>
            <person name="Hippler M."/>
            <person name="Inwood W."/>
            <person name="Jabbari K."/>
            <person name="Kalanon M."/>
            <person name="Kuras R."/>
            <person name="Lefebvre P.A."/>
            <person name="Lemaire S.D."/>
            <person name="Lobanov A.V."/>
            <person name="Lohr M."/>
            <person name="Manuell A."/>
            <person name="Meier I."/>
            <person name="Mets L."/>
            <person name="Mittag M."/>
            <person name="Mittelmeier T."/>
            <person name="Moroney J.V."/>
            <person name="Moseley J."/>
            <person name="Napoli C."/>
            <person name="Nedelcu A.M."/>
            <person name="Niyogi K."/>
            <person name="Novoselov S.V."/>
            <person name="Paulsen I.T."/>
            <person name="Pazour G."/>
            <person name="Purton S."/>
            <person name="Ral J.P."/>
            <person name="Riano-Pachon D.M."/>
            <person name="Riekhof W."/>
            <person name="Rymarquis L."/>
            <person name="Schroda M."/>
            <person name="Stern D."/>
            <person name="Umen J."/>
            <person name="Willows R."/>
            <person name="Wilson N."/>
            <person name="Zimmer S.L."/>
            <person name="Allmer J."/>
            <person name="Balk J."/>
            <person name="Bisova K."/>
            <person name="Chen C.J."/>
            <person name="Elias M."/>
            <person name="Gendler K."/>
            <person name="Hauser C."/>
            <person name="Lamb M.R."/>
            <person name="Ledford H."/>
            <person name="Long J.C."/>
            <person name="Minagawa J."/>
            <person name="Page M.D."/>
            <person name="Pan J."/>
            <person name="Pootakham W."/>
            <person name="Roje S."/>
            <person name="Rose A."/>
            <person name="Stahlberg E."/>
            <person name="Terauchi A.M."/>
            <person name="Yang P."/>
            <person name="Ball S."/>
            <person name="Bowler C."/>
            <person name="Dieckmann C.L."/>
            <person name="Gladyshev V.N."/>
            <person name="Green P."/>
            <person name="Jorgensen R."/>
            <person name="Mayfield S."/>
            <person name="Mueller-Roeber B."/>
            <person name="Rajamani S."/>
            <person name="Sayre R.T."/>
            <person name="Brokstein P."/>
            <person name="Dubchak I."/>
            <person name="Goodstein D."/>
            <person name="Hornick L."/>
            <person name="Huang Y.W."/>
            <person name="Jhaveri J."/>
            <person name="Luo Y."/>
            <person name="Martinez D."/>
            <person name="Ngau W.C."/>
            <person name="Otillar B."/>
            <person name="Poliakov A."/>
            <person name="Porter A."/>
            <person name="Szajkowski L."/>
            <person name="Werner G."/>
            <person name="Zhou K."/>
            <person name="Grigoriev I.V."/>
            <person name="Rokhsar D.S."/>
            <person name="Grossman A.R."/>
        </authorList>
    </citation>
    <scope>NUCLEOTIDE SEQUENCE [LARGE SCALE GENOMIC DNA]</scope>
    <source>
        <strain evidence="5">CC-503</strain>
    </source>
</reference>
<gene>
    <name evidence="4" type="ORF">CHLRE_11g467450v5</name>
</gene>
<feature type="compositionally biased region" description="Low complexity" evidence="3">
    <location>
        <begin position="427"/>
        <end position="450"/>
    </location>
</feature>
<dbReference type="InterPro" id="IPR007213">
    <property type="entry name" value="Ppm1/Ppm2/Tcmp"/>
</dbReference>
<dbReference type="SUPFAM" id="SSF53335">
    <property type="entry name" value="S-adenosyl-L-methionine-dependent methyltransferases"/>
    <property type="match status" value="2"/>
</dbReference>
<evidence type="ECO:0000313" key="5">
    <source>
        <dbReference type="Proteomes" id="UP000006906"/>
    </source>
</evidence>
<dbReference type="InParanoid" id="A0A2K3D819"/>
<proteinExistence type="predicted"/>
<dbReference type="EMBL" id="CM008972">
    <property type="protein sequence ID" value="PNW76679.1"/>
    <property type="molecule type" value="Genomic_DNA"/>
</dbReference>